<protein>
    <submittedName>
        <fullName evidence="1">Uncharacterized protein</fullName>
    </submittedName>
</protein>
<dbReference type="Proteomes" id="UP001164539">
    <property type="component" value="Chromosome 11"/>
</dbReference>
<proteinExistence type="predicted"/>
<dbReference type="EMBL" id="CM051404">
    <property type="protein sequence ID" value="KAJ4706628.1"/>
    <property type="molecule type" value="Genomic_DNA"/>
</dbReference>
<keyword evidence="2" id="KW-1185">Reference proteome</keyword>
<name>A0ACC1X7J2_MELAZ</name>
<sequence length="112" mass="12926">MEKDPMEHVMNDIDEDEHIIDATMKSEQDNLNENSSKSRGITKMTLNNTKKKSTSDDGKIIVSYSMSRVPYGEEANDLVSTLGFLARTTVPILYKDWRLVPLWMKEDMWILV</sequence>
<evidence type="ECO:0000313" key="1">
    <source>
        <dbReference type="EMBL" id="KAJ4706628.1"/>
    </source>
</evidence>
<comment type="caution">
    <text evidence="1">The sequence shown here is derived from an EMBL/GenBank/DDBJ whole genome shotgun (WGS) entry which is preliminary data.</text>
</comment>
<accession>A0ACC1X7J2</accession>
<evidence type="ECO:0000313" key="2">
    <source>
        <dbReference type="Proteomes" id="UP001164539"/>
    </source>
</evidence>
<reference evidence="1 2" key="1">
    <citation type="journal article" date="2023" name="Science">
        <title>Complex scaffold remodeling in plant triterpene biosynthesis.</title>
        <authorList>
            <person name="De La Pena R."/>
            <person name="Hodgson H."/>
            <person name="Liu J.C."/>
            <person name="Stephenson M.J."/>
            <person name="Martin A.C."/>
            <person name="Owen C."/>
            <person name="Harkess A."/>
            <person name="Leebens-Mack J."/>
            <person name="Jimenez L.E."/>
            <person name="Osbourn A."/>
            <person name="Sattely E.S."/>
        </authorList>
    </citation>
    <scope>NUCLEOTIDE SEQUENCE [LARGE SCALE GENOMIC DNA]</scope>
    <source>
        <strain evidence="2">cv. JPN11</strain>
        <tissue evidence="1">Leaf</tissue>
    </source>
</reference>
<organism evidence="1 2">
    <name type="scientific">Melia azedarach</name>
    <name type="common">Chinaberry tree</name>
    <dbReference type="NCBI Taxonomy" id="155640"/>
    <lineage>
        <taxon>Eukaryota</taxon>
        <taxon>Viridiplantae</taxon>
        <taxon>Streptophyta</taxon>
        <taxon>Embryophyta</taxon>
        <taxon>Tracheophyta</taxon>
        <taxon>Spermatophyta</taxon>
        <taxon>Magnoliopsida</taxon>
        <taxon>eudicotyledons</taxon>
        <taxon>Gunneridae</taxon>
        <taxon>Pentapetalae</taxon>
        <taxon>rosids</taxon>
        <taxon>malvids</taxon>
        <taxon>Sapindales</taxon>
        <taxon>Meliaceae</taxon>
        <taxon>Melia</taxon>
    </lineage>
</organism>
<gene>
    <name evidence="1" type="ORF">OWV82_020258</name>
</gene>